<evidence type="ECO:0000256" key="1">
    <source>
        <dbReference type="SAM" id="MobiDB-lite"/>
    </source>
</evidence>
<name>A0A9D4GZW0_DREPO</name>
<dbReference type="Proteomes" id="UP000828390">
    <property type="component" value="Unassembled WGS sequence"/>
</dbReference>
<feature type="compositionally biased region" description="Basic and acidic residues" evidence="1">
    <location>
        <begin position="288"/>
        <end position="297"/>
    </location>
</feature>
<feature type="compositionally biased region" description="Basic and acidic residues" evidence="1">
    <location>
        <begin position="170"/>
        <end position="198"/>
    </location>
</feature>
<feature type="compositionally biased region" description="Polar residues" evidence="1">
    <location>
        <begin position="300"/>
        <end position="313"/>
    </location>
</feature>
<reference evidence="2" key="1">
    <citation type="journal article" date="2019" name="bioRxiv">
        <title>The Genome of the Zebra Mussel, Dreissena polymorpha: A Resource for Invasive Species Research.</title>
        <authorList>
            <person name="McCartney M.A."/>
            <person name="Auch B."/>
            <person name="Kono T."/>
            <person name="Mallez S."/>
            <person name="Zhang Y."/>
            <person name="Obille A."/>
            <person name="Becker A."/>
            <person name="Abrahante J.E."/>
            <person name="Garbe J."/>
            <person name="Badalamenti J.P."/>
            <person name="Herman A."/>
            <person name="Mangelson H."/>
            <person name="Liachko I."/>
            <person name="Sullivan S."/>
            <person name="Sone E.D."/>
            <person name="Koren S."/>
            <person name="Silverstein K.A.T."/>
            <person name="Beckman K.B."/>
            <person name="Gohl D.M."/>
        </authorList>
    </citation>
    <scope>NUCLEOTIDE SEQUENCE</scope>
    <source>
        <strain evidence="2">Duluth1</strain>
        <tissue evidence="2">Whole animal</tissue>
    </source>
</reference>
<feature type="compositionally biased region" description="Basic and acidic residues" evidence="1">
    <location>
        <begin position="223"/>
        <end position="232"/>
    </location>
</feature>
<organism evidence="2 3">
    <name type="scientific">Dreissena polymorpha</name>
    <name type="common">Zebra mussel</name>
    <name type="synonym">Mytilus polymorpha</name>
    <dbReference type="NCBI Taxonomy" id="45954"/>
    <lineage>
        <taxon>Eukaryota</taxon>
        <taxon>Metazoa</taxon>
        <taxon>Spiralia</taxon>
        <taxon>Lophotrochozoa</taxon>
        <taxon>Mollusca</taxon>
        <taxon>Bivalvia</taxon>
        <taxon>Autobranchia</taxon>
        <taxon>Heteroconchia</taxon>
        <taxon>Euheterodonta</taxon>
        <taxon>Imparidentia</taxon>
        <taxon>Neoheterodontei</taxon>
        <taxon>Myida</taxon>
        <taxon>Dreissenoidea</taxon>
        <taxon>Dreissenidae</taxon>
        <taxon>Dreissena</taxon>
    </lineage>
</organism>
<feature type="compositionally biased region" description="Basic residues" evidence="1">
    <location>
        <begin position="132"/>
        <end position="141"/>
    </location>
</feature>
<sequence>MVPEVRGLYLANMTLGVTGMDLELDITGENSLEDVDGSCLISSAPALSSASTLKSSAGSMKKYVWRGKDSEKRKSFCSPVDSWPEKRNPPESPARRNQEKRKASKSPAMERTRMSKSPVNKVTEKTIGSLKNPKKRNVRKSPIKEAAKGNESPSKGKSLASLTSPGASKAGDKAKQKVAEKVEGPSKSKADAKIDKNTRKPTTVTAIPEKNVREVTNRNARKKTTDSPDMTRAKSVRVFVSISEKTKADAHLAAKNSPRNAGKQIDAGAEKADVAKSGRSLVKLVGDTPEKSEEKRRTSTRSVADTLEISSPRKSTRSMVEESVAETSEHAPGKGILM</sequence>
<feature type="compositionally biased region" description="Basic and acidic residues" evidence="1">
    <location>
        <begin position="83"/>
        <end position="101"/>
    </location>
</feature>
<accession>A0A9D4GZW0</accession>
<evidence type="ECO:0000313" key="2">
    <source>
        <dbReference type="EMBL" id="KAH3824516.1"/>
    </source>
</evidence>
<reference evidence="2" key="2">
    <citation type="submission" date="2020-11" db="EMBL/GenBank/DDBJ databases">
        <authorList>
            <person name="McCartney M.A."/>
            <person name="Auch B."/>
            <person name="Kono T."/>
            <person name="Mallez S."/>
            <person name="Becker A."/>
            <person name="Gohl D.M."/>
            <person name="Silverstein K.A.T."/>
            <person name="Koren S."/>
            <person name="Bechman K.B."/>
            <person name="Herman A."/>
            <person name="Abrahante J.E."/>
            <person name="Garbe J."/>
        </authorList>
    </citation>
    <scope>NUCLEOTIDE SEQUENCE</scope>
    <source>
        <strain evidence="2">Duluth1</strain>
        <tissue evidence="2">Whole animal</tissue>
    </source>
</reference>
<feature type="region of interest" description="Disordered" evidence="1">
    <location>
        <begin position="247"/>
        <end position="338"/>
    </location>
</feature>
<dbReference type="EMBL" id="JAIWYP010000005">
    <property type="protein sequence ID" value="KAH3824516.1"/>
    <property type="molecule type" value="Genomic_DNA"/>
</dbReference>
<keyword evidence="3" id="KW-1185">Reference proteome</keyword>
<proteinExistence type="predicted"/>
<protein>
    <submittedName>
        <fullName evidence="2">Uncharacterized protein</fullName>
    </submittedName>
</protein>
<gene>
    <name evidence="2" type="ORF">DPMN_126353</name>
</gene>
<feature type="compositionally biased region" description="Polar residues" evidence="1">
    <location>
        <begin position="151"/>
        <end position="166"/>
    </location>
</feature>
<comment type="caution">
    <text evidence="2">The sequence shown here is derived from an EMBL/GenBank/DDBJ whole genome shotgun (WGS) entry which is preliminary data.</text>
</comment>
<evidence type="ECO:0000313" key="3">
    <source>
        <dbReference type="Proteomes" id="UP000828390"/>
    </source>
</evidence>
<feature type="region of interest" description="Disordered" evidence="1">
    <location>
        <begin position="73"/>
        <end position="232"/>
    </location>
</feature>
<dbReference type="AlphaFoldDB" id="A0A9D4GZW0"/>